<dbReference type="InterPro" id="IPR051745">
    <property type="entry name" value="Intracell_Transport_Effector"/>
</dbReference>
<dbReference type="GO" id="GO:0017022">
    <property type="term" value="F:myosin binding"/>
    <property type="evidence" value="ECO:0007669"/>
    <property type="project" value="TreeGrafter"/>
</dbReference>
<dbReference type="GO" id="GO:0003779">
    <property type="term" value="F:actin binding"/>
    <property type="evidence" value="ECO:0007669"/>
    <property type="project" value="TreeGrafter"/>
</dbReference>
<dbReference type="GO" id="GO:0031267">
    <property type="term" value="F:small GTPase binding"/>
    <property type="evidence" value="ECO:0007669"/>
    <property type="project" value="InterPro"/>
</dbReference>
<dbReference type="Pfam" id="PF02318">
    <property type="entry name" value="FYVE_2"/>
    <property type="match status" value="1"/>
</dbReference>
<dbReference type="InterPro" id="IPR010911">
    <property type="entry name" value="Rab_BD"/>
</dbReference>
<proteinExistence type="predicted"/>
<dbReference type="FunFam" id="3.30.40.10:FF:000018">
    <property type="entry name" value="Synaptotagmin-like 5, isoform CRA_a"/>
    <property type="match status" value="1"/>
</dbReference>
<dbReference type="PROSITE" id="PS50916">
    <property type="entry name" value="RABBD"/>
    <property type="match status" value="1"/>
</dbReference>
<protein>
    <submittedName>
        <fullName evidence="2">Rab effector MyRIP-like</fullName>
    </submittedName>
</protein>
<dbReference type="SUPFAM" id="SSF57903">
    <property type="entry name" value="FYVE/PHD zinc finger"/>
    <property type="match status" value="1"/>
</dbReference>
<feature type="domain" description="RabBD" evidence="1">
    <location>
        <begin position="8"/>
        <end position="128"/>
    </location>
</feature>
<dbReference type="GO" id="GO:0006886">
    <property type="term" value="P:intracellular protein transport"/>
    <property type="evidence" value="ECO:0007669"/>
    <property type="project" value="InterPro"/>
</dbReference>
<dbReference type="Proteomes" id="UP001162480">
    <property type="component" value="Chromosome 10"/>
</dbReference>
<gene>
    <name evidence="2" type="ORF">OCTVUL_1B018881</name>
</gene>
<dbReference type="GO" id="GO:0030864">
    <property type="term" value="C:cortical actin cytoskeleton"/>
    <property type="evidence" value="ECO:0007669"/>
    <property type="project" value="TreeGrafter"/>
</dbReference>
<evidence type="ECO:0000313" key="3">
    <source>
        <dbReference type="Proteomes" id="UP001162480"/>
    </source>
</evidence>
<dbReference type="Gene3D" id="3.30.40.10">
    <property type="entry name" value="Zinc/RING finger domain, C3HC4 (zinc finger)"/>
    <property type="match status" value="1"/>
</dbReference>
<dbReference type="AlphaFoldDB" id="A0AA36B7X3"/>
<evidence type="ECO:0000259" key="1">
    <source>
        <dbReference type="PROSITE" id="PS50916"/>
    </source>
</evidence>
<name>A0AA36B7X3_OCTVU</name>
<keyword evidence="3" id="KW-1185">Reference proteome</keyword>
<dbReference type="InterPro" id="IPR011011">
    <property type="entry name" value="Znf_FYVE_PHD"/>
</dbReference>
<dbReference type="InterPro" id="IPR013083">
    <property type="entry name" value="Znf_RING/FYVE/PHD"/>
</dbReference>
<reference evidence="2" key="1">
    <citation type="submission" date="2023-08" db="EMBL/GenBank/DDBJ databases">
        <authorList>
            <person name="Alioto T."/>
            <person name="Alioto T."/>
            <person name="Gomez Garrido J."/>
        </authorList>
    </citation>
    <scope>NUCLEOTIDE SEQUENCE</scope>
</reference>
<dbReference type="InterPro" id="IPR041282">
    <property type="entry name" value="FYVE_2"/>
</dbReference>
<accession>A0AA36B7X3</accession>
<dbReference type="PANTHER" id="PTHR14555">
    <property type="entry name" value="MYELIN-ASSOCIATED OLIGODENDROCYTIC BASIC PROTEIN MOBP -RELATED"/>
    <property type="match status" value="1"/>
</dbReference>
<dbReference type="PANTHER" id="PTHR14555:SF3">
    <property type="entry name" value="RABBD DOMAIN-CONTAINING PROTEIN"/>
    <property type="match status" value="1"/>
</dbReference>
<sequence>MKGEASPGAIYTELTDDEREKILEVIQRDFALRENEKKRLKQIEEGVTSQEQQKKVLCQKKNFNDNFCPSCCRAFGYIFNRKQICLLCQSSVCKSCSHYSYYHSRYICHVCVKKNELRSMSLEWFYSKVSKRFRSFGSAKVVRALYKKKASLGDHNSFDFDAHQNHDLENSVGSLDILQMQF</sequence>
<evidence type="ECO:0000313" key="2">
    <source>
        <dbReference type="EMBL" id="CAI9728756.1"/>
    </source>
</evidence>
<dbReference type="EMBL" id="OX597823">
    <property type="protein sequence ID" value="CAI9728756.1"/>
    <property type="molecule type" value="Genomic_DNA"/>
</dbReference>
<organism evidence="2 3">
    <name type="scientific">Octopus vulgaris</name>
    <name type="common">Common octopus</name>
    <dbReference type="NCBI Taxonomy" id="6645"/>
    <lineage>
        <taxon>Eukaryota</taxon>
        <taxon>Metazoa</taxon>
        <taxon>Spiralia</taxon>
        <taxon>Lophotrochozoa</taxon>
        <taxon>Mollusca</taxon>
        <taxon>Cephalopoda</taxon>
        <taxon>Coleoidea</taxon>
        <taxon>Octopodiformes</taxon>
        <taxon>Octopoda</taxon>
        <taxon>Incirrata</taxon>
        <taxon>Octopodidae</taxon>
        <taxon>Octopus</taxon>
    </lineage>
</organism>